<dbReference type="EMBL" id="CAJOBJ010333237">
    <property type="protein sequence ID" value="CAF5185595.1"/>
    <property type="molecule type" value="Genomic_DNA"/>
</dbReference>
<feature type="domain" description="DUF2383" evidence="1">
    <location>
        <begin position="25"/>
        <end position="132"/>
    </location>
</feature>
<dbReference type="InterPro" id="IPR019052">
    <property type="entry name" value="DUF2383"/>
</dbReference>
<evidence type="ECO:0000313" key="3">
    <source>
        <dbReference type="EMBL" id="CAF5185595.1"/>
    </source>
</evidence>
<reference evidence="2" key="1">
    <citation type="submission" date="2021-02" db="EMBL/GenBank/DDBJ databases">
        <authorList>
            <person name="Nowell W R."/>
        </authorList>
    </citation>
    <scope>NUCLEOTIDE SEQUENCE</scope>
</reference>
<evidence type="ECO:0000313" key="4">
    <source>
        <dbReference type="Proteomes" id="UP000663834"/>
    </source>
</evidence>
<dbReference type="Proteomes" id="UP000681720">
    <property type="component" value="Unassembled WGS sequence"/>
</dbReference>
<dbReference type="OrthoDB" id="10002781at2759"/>
<organism evidence="2 4">
    <name type="scientific">Rotaria magnacalcarata</name>
    <dbReference type="NCBI Taxonomy" id="392030"/>
    <lineage>
        <taxon>Eukaryota</taxon>
        <taxon>Metazoa</taxon>
        <taxon>Spiralia</taxon>
        <taxon>Gnathifera</taxon>
        <taxon>Rotifera</taxon>
        <taxon>Eurotatoria</taxon>
        <taxon>Bdelloidea</taxon>
        <taxon>Philodinida</taxon>
        <taxon>Philodinidae</taxon>
        <taxon>Rotaria</taxon>
    </lineage>
</organism>
<evidence type="ECO:0000259" key="1">
    <source>
        <dbReference type="Pfam" id="PF09537"/>
    </source>
</evidence>
<dbReference type="AlphaFoldDB" id="A0A815BP92"/>
<dbReference type="EMBL" id="CAJNOW010000434">
    <property type="protein sequence ID" value="CAF1276266.1"/>
    <property type="molecule type" value="Genomic_DNA"/>
</dbReference>
<dbReference type="InterPro" id="IPR012347">
    <property type="entry name" value="Ferritin-like"/>
</dbReference>
<comment type="caution">
    <text evidence="2">The sequence shown here is derived from an EMBL/GenBank/DDBJ whole genome shotgun (WGS) entry which is preliminary data.</text>
</comment>
<dbReference type="InterPro" id="IPR011971">
    <property type="entry name" value="CHP02284"/>
</dbReference>
<dbReference type="Gene3D" id="1.20.1260.10">
    <property type="match status" value="1"/>
</dbReference>
<gene>
    <name evidence="3" type="ORF">GIL414_LOCUS70914</name>
    <name evidence="2" type="ORF">KQP761_LOCUS3545</name>
</gene>
<name>A0A815BP92_9BILA</name>
<dbReference type="NCBIfam" id="TIGR02284">
    <property type="entry name" value="PA2169 family four-helix-bundle protein"/>
    <property type="match status" value="1"/>
</dbReference>
<dbReference type="Pfam" id="PF09537">
    <property type="entry name" value="DUF2383"/>
    <property type="match status" value="1"/>
</dbReference>
<dbReference type="Proteomes" id="UP000663834">
    <property type="component" value="Unassembled WGS sequence"/>
</dbReference>
<evidence type="ECO:0000313" key="2">
    <source>
        <dbReference type="EMBL" id="CAF1276266.1"/>
    </source>
</evidence>
<sequence>MSSSNPAESSALADTTDESKQNGAKFQTVLEHLYNSYNSYKSCAEDCTDPVLQGVFQTISKIRSDFIGQLSSVIRNELGLEPVTSSSGLGKAHETWIDVKACCVDGRSKASVIAKVHRGESNLIDQYEAVLSEGKILNKTIRKVLQEQLKTIREQNATICV</sequence>
<proteinExistence type="predicted"/>
<protein>
    <recommendedName>
        <fullName evidence="1">DUF2383 domain-containing protein</fullName>
    </recommendedName>
</protein>
<accession>A0A815BP92</accession>